<evidence type="ECO:0000313" key="3">
    <source>
        <dbReference type="Proteomes" id="UP000198556"/>
    </source>
</evidence>
<dbReference type="RefSeq" id="WP_089746291.1">
    <property type="nucleotide sequence ID" value="NZ_FOGF01000009.1"/>
</dbReference>
<accession>A0A1H9JL77</accession>
<dbReference type="GO" id="GO:0008803">
    <property type="term" value="F:bis(5'-nucleosyl)-tetraphosphatase (symmetrical) activity"/>
    <property type="evidence" value="ECO:0007669"/>
    <property type="project" value="TreeGrafter"/>
</dbReference>
<reference evidence="2 3" key="1">
    <citation type="submission" date="2016-10" db="EMBL/GenBank/DDBJ databases">
        <authorList>
            <person name="de Groot N.N."/>
        </authorList>
    </citation>
    <scope>NUCLEOTIDE SEQUENCE [LARGE SCALE GENOMIC DNA]</scope>
    <source>
        <strain evidence="2 3">DSM 15827</strain>
    </source>
</reference>
<dbReference type="STRING" id="137733.SAMN05421767_10937"/>
<organism evidence="2 3">
    <name type="scientific">Granulicatella balaenopterae</name>
    <dbReference type="NCBI Taxonomy" id="137733"/>
    <lineage>
        <taxon>Bacteria</taxon>
        <taxon>Bacillati</taxon>
        <taxon>Bacillota</taxon>
        <taxon>Bacilli</taxon>
        <taxon>Lactobacillales</taxon>
        <taxon>Carnobacteriaceae</taxon>
        <taxon>Granulicatella</taxon>
    </lineage>
</organism>
<evidence type="ECO:0000259" key="1">
    <source>
        <dbReference type="Pfam" id="PF00149"/>
    </source>
</evidence>
<dbReference type="GO" id="GO:0110154">
    <property type="term" value="P:RNA decapping"/>
    <property type="evidence" value="ECO:0007669"/>
    <property type="project" value="TreeGrafter"/>
</dbReference>
<dbReference type="EMBL" id="FOGF01000009">
    <property type="protein sequence ID" value="SEQ87498.1"/>
    <property type="molecule type" value="Genomic_DNA"/>
</dbReference>
<dbReference type="InterPro" id="IPR029052">
    <property type="entry name" value="Metallo-depent_PP-like"/>
</dbReference>
<feature type="domain" description="Calcineurin-like phosphoesterase" evidence="1">
    <location>
        <begin position="7"/>
        <end position="199"/>
    </location>
</feature>
<dbReference type="SUPFAM" id="SSF56300">
    <property type="entry name" value="Metallo-dependent phosphatases"/>
    <property type="match status" value="1"/>
</dbReference>
<proteinExistence type="predicted"/>
<dbReference type="InterPro" id="IPR050126">
    <property type="entry name" value="Ap4A_hydrolase"/>
</dbReference>
<dbReference type="Pfam" id="PF00149">
    <property type="entry name" value="Metallophos"/>
    <property type="match status" value="1"/>
</dbReference>
<dbReference type="PANTHER" id="PTHR42850">
    <property type="entry name" value="METALLOPHOSPHOESTERASE"/>
    <property type="match status" value="1"/>
</dbReference>
<dbReference type="OrthoDB" id="384253at2"/>
<name>A0A1H9JL77_9LACT</name>
<dbReference type="InterPro" id="IPR004843">
    <property type="entry name" value="Calcineurin-like_PHP"/>
</dbReference>
<dbReference type="AlphaFoldDB" id="A0A1H9JL77"/>
<dbReference type="Proteomes" id="UP000198556">
    <property type="component" value="Unassembled WGS sequence"/>
</dbReference>
<dbReference type="PANTHER" id="PTHR42850:SF4">
    <property type="entry name" value="ZINC-DEPENDENT ENDOPOLYPHOSPHATASE"/>
    <property type="match status" value="1"/>
</dbReference>
<dbReference type="GO" id="GO:0016791">
    <property type="term" value="F:phosphatase activity"/>
    <property type="evidence" value="ECO:0007669"/>
    <property type="project" value="TreeGrafter"/>
</dbReference>
<protein>
    <submittedName>
        <fullName evidence="2">Serine/threonine protein phosphatase 1</fullName>
    </submittedName>
</protein>
<evidence type="ECO:0000313" key="2">
    <source>
        <dbReference type="EMBL" id="SEQ87498.1"/>
    </source>
</evidence>
<dbReference type="Gene3D" id="3.60.21.10">
    <property type="match status" value="1"/>
</dbReference>
<dbReference type="GO" id="GO:0005737">
    <property type="term" value="C:cytoplasm"/>
    <property type="evidence" value="ECO:0007669"/>
    <property type="project" value="TreeGrafter"/>
</dbReference>
<sequence>MSENYFVIGDIHGELSLMKEMLSFWHKDSEQLVLIGDLADRGHDNKGTFLLAKKLVEEEGAIWVKGNHEDIILKWLADPVEKFDWYCRNGGVKTINQLLERPSDVEIIDPEADALEIKEKYPGLLSLLADLPLYYETEKYIFVHAGVDLTIDDWHNTLEKEFYWIRDDFHKAPNTTGKVIVFGHTPTPYLSGFPHTKEVWYEDGKVGLDGGAVYGGVLFGVRFTDEGLKEVVMLESKKEACWEE</sequence>
<gene>
    <name evidence="2" type="ORF">SAMN05421767_10937</name>
</gene>
<keyword evidence="3" id="KW-1185">Reference proteome</keyword>